<keyword evidence="2" id="KW-0812">Transmembrane</keyword>
<keyword evidence="2" id="KW-1133">Transmembrane helix</keyword>
<dbReference type="AlphaFoldDB" id="A0A3M7TJB5"/>
<protein>
    <submittedName>
        <fullName evidence="3">Uncharacterized protein</fullName>
    </submittedName>
</protein>
<accession>A0A3M7TJB5</accession>
<evidence type="ECO:0000313" key="3">
    <source>
        <dbReference type="EMBL" id="RNA63368.1"/>
    </source>
</evidence>
<organism evidence="3 4">
    <name type="scientific">Chryseobacterium nematophagum</name>
    <dbReference type="NCBI Taxonomy" id="2305228"/>
    <lineage>
        <taxon>Bacteria</taxon>
        <taxon>Pseudomonadati</taxon>
        <taxon>Bacteroidota</taxon>
        <taxon>Flavobacteriia</taxon>
        <taxon>Flavobacteriales</taxon>
        <taxon>Weeksellaceae</taxon>
        <taxon>Chryseobacterium group</taxon>
        <taxon>Chryseobacterium</taxon>
    </lineage>
</organism>
<evidence type="ECO:0000313" key="4">
    <source>
        <dbReference type="Proteomes" id="UP000278775"/>
    </source>
</evidence>
<keyword evidence="2" id="KW-0472">Membrane</keyword>
<sequence length="268" mass="32032">MQKTINELSSVLLDRFKNPYVVTFLISWTLFNWKPIIFFIFSKGTVEYKIDTIQIYYSDIEHYFCYPLISTLLFLFALPYLNTLNEYCVQWTLEKRGKFATTQIKNKIKENEILAIAEHEKNEAIRIVKEGKNRDEFIEKIEKNYLTIEKELQQQIFLNLEQNSRHNKELKSLSDKFNNEIKEQTTNYEKLQKTNSDLRIRMLTNDKEINRLNESNSHISTESIKLKQLIKNLEKEKSIIENKHIALTNQFEITHTTLVNYQNRYGNI</sequence>
<feature type="transmembrane region" description="Helical" evidence="2">
    <location>
        <begin position="63"/>
        <end position="81"/>
    </location>
</feature>
<evidence type="ECO:0000256" key="2">
    <source>
        <dbReference type="SAM" id="Phobius"/>
    </source>
</evidence>
<gene>
    <name evidence="3" type="ORF">D1631_16280</name>
</gene>
<dbReference type="EMBL" id="QWIU01000002">
    <property type="protein sequence ID" value="RNA63368.1"/>
    <property type="molecule type" value="Genomic_DNA"/>
</dbReference>
<dbReference type="Proteomes" id="UP000278775">
    <property type="component" value="Unassembled WGS sequence"/>
</dbReference>
<evidence type="ECO:0000256" key="1">
    <source>
        <dbReference type="SAM" id="Coils"/>
    </source>
</evidence>
<comment type="caution">
    <text evidence="3">The sequence shown here is derived from an EMBL/GenBank/DDBJ whole genome shotgun (WGS) entry which is preliminary data.</text>
</comment>
<keyword evidence="1" id="KW-0175">Coiled coil</keyword>
<reference evidence="3 4" key="1">
    <citation type="submission" date="2018-08" db="EMBL/GenBank/DDBJ databases">
        <title>Chryseobacterium nematophagum: a novel matrix digesting pathogen of nematodes.</title>
        <authorList>
            <person name="Page A."/>
            <person name="Roberts M."/>
            <person name="Felix M.-A."/>
            <person name="Weir W."/>
        </authorList>
    </citation>
    <scope>NUCLEOTIDE SEQUENCE [LARGE SCALE GENOMIC DNA]</scope>
    <source>
        <strain evidence="3 4">JUb129</strain>
    </source>
</reference>
<dbReference type="RefSeq" id="WP_122637336.1">
    <property type="nucleotide sequence ID" value="NZ_QWIU01000002.1"/>
</dbReference>
<proteinExistence type="predicted"/>
<feature type="transmembrane region" description="Helical" evidence="2">
    <location>
        <begin position="20"/>
        <end position="42"/>
    </location>
</feature>
<name>A0A3M7TJB5_9FLAO</name>
<feature type="coiled-coil region" evidence="1">
    <location>
        <begin position="163"/>
        <end position="250"/>
    </location>
</feature>
<dbReference type="OrthoDB" id="1443905at2"/>